<comment type="similarity">
    <text evidence="1 2">Belongs to the UPF0251 family.</text>
</comment>
<name>A0A354YTX5_9FIRM</name>
<dbReference type="InterPro" id="IPR002852">
    <property type="entry name" value="UPF0251"/>
</dbReference>
<dbReference type="PANTHER" id="PTHR37478:SF2">
    <property type="entry name" value="UPF0251 PROTEIN TK0562"/>
    <property type="match status" value="1"/>
</dbReference>
<dbReference type="Pfam" id="PF02001">
    <property type="entry name" value="DUF134"/>
    <property type="match status" value="1"/>
</dbReference>
<evidence type="ECO:0000313" key="3">
    <source>
        <dbReference type="EMBL" id="HBK52818.1"/>
    </source>
</evidence>
<gene>
    <name evidence="3" type="ORF">DDZ44_02625</name>
</gene>
<dbReference type="RefSeq" id="WP_061213577.1">
    <property type="nucleotide sequence ID" value="NZ_DCDX01000018.1"/>
</dbReference>
<reference evidence="3 4" key="1">
    <citation type="journal article" date="2018" name="Nat. Biotechnol.">
        <title>A standardized bacterial taxonomy based on genome phylogeny substantially revises the tree of life.</title>
        <authorList>
            <person name="Parks D.H."/>
            <person name="Chuvochina M."/>
            <person name="Waite D.W."/>
            <person name="Rinke C."/>
            <person name="Skarshewski A."/>
            <person name="Chaumeil P.A."/>
            <person name="Hugenholtz P."/>
        </authorList>
    </citation>
    <scope>NUCLEOTIDE SEQUENCE [LARGE SCALE GENOMIC DNA]</scope>
    <source>
        <strain evidence="3">UBA10948</strain>
    </source>
</reference>
<proteinExistence type="inferred from homology"/>
<protein>
    <recommendedName>
        <fullName evidence="2">UPF0251 protein DDZ44_02625</fullName>
    </recommendedName>
</protein>
<organism evidence="3 4">
    <name type="scientific">Syntrophomonas wolfei</name>
    <dbReference type="NCBI Taxonomy" id="863"/>
    <lineage>
        <taxon>Bacteria</taxon>
        <taxon>Bacillati</taxon>
        <taxon>Bacillota</taxon>
        <taxon>Clostridia</taxon>
        <taxon>Eubacteriales</taxon>
        <taxon>Syntrophomonadaceae</taxon>
        <taxon>Syntrophomonas</taxon>
    </lineage>
</organism>
<dbReference type="Proteomes" id="UP000263273">
    <property type="component" value="Unassembled WGS sequence"/>
</dbReference>
<dbReference type="AlphaFoldDB" id="A0A354YTX5"/>
<sequence>MAREPRCRRVEYMPRVECFKPAGIPLSCLEEVQIKVEELEAIRLKDHLRLEQEDCARRMQVSRPTFQRILVEARAKIAYALSSGRAIRIEGGNYCMGAGYCRRRQREIREGEPCDFEGSAIKMESDAPDN</sequence>
<evidence type="ECO:0000256" key="1">
    <source>
        <dbReference type="ARBA" id="ARBA00009350"/>
    </source>
</evidence>
<comment type="caution">
    <text evidence="3">The sequence shown here is derived from an EMBL/GenBank/DDBJ whole genome shotgun (WGS) entry which is preliminary data.</text>
</comment>
<evidence type="ECO:0000313" key="4">
    <source>
        <dbReference type="Proteomes" id="UP000263273"/>
    </source>
</evidence>
<dbReference type="STRING" id="378794.GCA_001570625_01070"/>
<evidence type="ECO:0000256" key="2">
    <source>
        <dbReference type="HAMAP-Rule" id="MF_00674"/>
    </source>
</evidence>
<accession>A0A354YTX5</accession>
<dbReference type="EMBL" id="DNZF01000055">
    <property type="protein sequence ID" value="HBK52818.1"/>
    <property type="molecule type" value="Genomic_DNA"/>
</dbReference>
<dbReference type="PANTHER" id="PTHR37478">
    <property type="match status" value="1"/>
</dbReference>
<dbReference type="HAMAP" id="MF_00674">
    <property type="entry name" value="UPF0251"/>
    <property type="match status" value="1"/>
</dbReference>